<comment type="caution">
    <text evidence="1">The sequence shown here is derived from an EMBL/GenBank/DDBJ whole genome shotgun (WGS) entry which is preliminary data.</text>
</comment>
<accession>A0A166FYB6</accession>
<evidence type="ECO:0000313" key="2">
    <source>
        <dbReference type="Proteomes" id="UP000076480"/>
    </source>
</evidence>
<sequence length="117" mass="13371">MELKSKSAEQNGLGAERKVKWSKSPELGLFDRFALRSSPQFCGARFSNTAKKKPPTTLIYQSSKQPVIQKLNKHDTKNISPHNSIIIPNYTRIKALKIAQYHLFLRQKSTILTLINF</sequence>
<name>A0A166FYB6_SECCO</name>
<proteinExistence type="predicted"/>
<evidence type="ECO:0000313" key="1">
    <source>
        <dbReference type="EMBL" id="KZL35949.1"/>
    </source>
</evidence>
<dbReference type="RefSeq" id="WP_056997432.1">
    <property type="nucleotide sequence ID" value="NZ_JYDC01000102.1"/>
</dbReference>
<protein>
    <submittedName>
        <fullName evidence="1">Uncharacterized protein</fullName>
    </submittedName>
</protein>
<dbReference type="EMBL" id="JYDC01000102">
    <property type="protein sequence ID" value="KZL35949.1"/>
    <property type="molecule type" value="Genomic_DNA"/>
</dbReference>
<dbReference type="PATRIC" id="fig|33960.6.peg.90"/>
<gene>
    <name evidence="1" type="ORF">TY91_14700</name>
</gene>
<dbReference type="AlphaFoldDB" id="A0A166FYB6"/>
<dbReference type="Proteomes" id="UP000076480">
    <property type="component" value="Unassembled WGS sequence"/>
</dbReference>
<organism evidence="1 2">
    <name type="scientific">Secundilactobacillus collinoides</name>
    <name type="common">Lactobacillus collinoides</name>
    <dbReference type="NCBI Taxonomy" id="33960"/>
    <lineage>
        <taxon>Bacteria</taxon>
        <taxon>Bacillati</taxon>
        <taxon>Bacillota</taxon>
        <taxon>Bacilli</taxon>
        <taxon>Lactobacillales</taxon>
        <taxon>Lactobacillaceae</taxon>
        <taxon>Secundilactobacillus</taxon>
    </lineage>
</organism>
<reference evidence="1 2" key="1">
    <citation type="submission" date="2015-02" db="EMBL/GenBank/DDBJ databases">
        <title>Draft genome sequence of Lactobacillus collinoides CUPV2371 isolated from a natural cider, the first genome sequence of a strain of this species.</title>
        <authorList>
            <person name="Puertas A.I."/>
            <person name="Spano G."/>
            <person name="Capozzi V."/>
            <person name="Lamontanara A."/>
            <person name="Orru L."/>
            <person name="Duenas M.T."/>
        </authorList>
    </citation>
    <scope>NUCLEOTIDE SEQUENCE [LARGE SCALE GENOMIC DNA]</scope>
    <source>
        <strain evidence="1 2">237</strain>
    </source>
</reference>
<keyword evidence="2" id="KW-1185">Reference proteome</keyword>